<dbReference type="EMBL" id="CP126217">
    <property type="protein sequence ID" value="WIA19176.1"/>
    <property type="molecule type" value="Genomic_DNA"/>
</dbReference>
<evidence type="ECO:0000256" key="2">
    <source>
        <dbReference type="SAM" id="MobiDB-lite"/>
    </source>
</evidence>
<feature type="region of interest" description="Disordered" evidence="2">
    <location>
        <begin position="278"/>
        <end position="309"/>
    </location>
</feature>
<accession>A0ABY8UFH9</accession>
<reference evidence="3 4" key="1">
    <citation type="submission" date="2023-05" db="EMBL/GenBank/DDBJ databases">
        <title>A 100% complete, gapless, phased diploid assembly of the Scenedesmus obliquus UTEX 3031 genome.</title>
        <authorList>
            <person name="Biondi T.C."/>
            <person name="Hanschen E.R."/>
            <person name="Kwon T."/>
            <person name="Eng W."/>
            <person name="Kruse C.P.S."/>
            <person name="Koehler S.I."/>
            <person name="Kunde Y."/>
            <person name="Gleasner C.D."/>
            <person name="You Mak K.T."/>
            <person name="Polle J."/>
            <person name="Hovde B.T."/>
            <person name="Starkenburg S.R."/>
        </authorList>
    </citation>
    <scope>NUCLEOTIDE SEQUENCE [LARGE SCALE GENOMIC DNA]</scope>
    <source>
        <strain evidence="3 4">DOE0152z</strain>
    </source>
</reference>
<name>A0ABY8UFH9_TETOB</name>
<evidence type="ECO:0000313" key="4">
    <source>
        <dbReference type="Proteomes" id="UP001244341"/>
    </source>
</evidence>
<comment type="subcellular location">
    <subcellularLocation>
        <location evidence="1">Cytoplasm</location>
        <location evidence="1">Cytoskeleton</location>
        <location evidence="1">Cilium axoneme</location>
    </subcellularLocation>
</comment>
<evidence type="ECO:0000313" key="3">
    <source>
        <dbReference type="EMBL" id="WIA19176.1"/>
    </source>
</evidence>
<protein>
    <submittedName>
        <fullName evidence="3">Uncharacterized protein</fullName>
    </submittedName>
</protein>
<organism evidence="3 4">
    <name type="scientific">Tetradesmus obliquus</name>
    <name type="common">Green alga</name>
    <name type="synonym">Acutodesmus obliquus</name>
    <dbReference type="NCBI Taxonomy" id="3088"/>
    <lineage>
        <taxon>Eukaryota</taxon>
        <taxon>Viridiplantae</taxon>
        <taxon>Chlorophyta</taxon>
        <taxon>core chlorophytes</taxon>
        <taxon>Chlorophyceae</taxon>
        <taxon>CS clade</taxon>
        <taxon>Sphaeropleales</taxon>
        <taxon>Scenedesmaceae</taxon>
        <taxon>Tetradesmus</taxon>
    </lineage>
</organism>
<proteinExistence type="predicted"/>
<dbReference type="SUPFAM" id="SSF52047">
    <property type="entry name" value="RNI-like"/>
    <property type="match status" value="1"/>
</dbReference>
<keyword evidence="4" id="KW-1185">Reference proteome</keyword>
<dbReference type="InterPro" id="IPR032675">
    <property type="entry name" value="LRR_dom_sf"/>
</dbReference>
<feature type="compositionally biased region" description="Low complexity" evidence="2">
    <location>
        <begin position="291"/>
        <end position="309"/>
    </location>
</feature>
<dbReference type="Gene3D" id="3.80.10.10">
    <property type="entry name" value="Ribonuclease Inhibitor"/>
    <property type="match status" value="2"/>
</dbReference>
<dbReference type="Proteomes" id="UP001244341">
    <property type="component" value="Chromosome 10b"/>
</dbReference>
<evidence type="ECO:0000256" key="1">
    <source>
        <dbReference type="ARBA" id="ARBA00004430"/>
    </source>
</evidence>
<sequence length="657" mass="68549">MELVDVDSFDCSCSSSWLLPNAAWEVLAAHLSREDILGLLQQQLSSVDGVHSLLDAFPLCDMIYVDVSTPDEQQLAATRSYHCPANKEYPSSTVAGRGVFRFLAALPSQLSPAGLAALVSVQLDAFPEVPGQWAVLQRLPCLRELLLPSFRPALPHEHLPALARLTQLDTLTVSVQGSITSWRANCASFASLGALSCLARLSLHAFHCPGAHLAAALLRLGGLEELRLSGRVVLEPLAALSRLGRLQVLELTQDVQYDVLCGVVQQLTGLTQLAVGRVTLPPAPPPPPAGPAAAEEAGQEQQGPAAAAAADGAGDMPQLIVADAAPAANAAAGAVMVAADGGGAAAAAAGGGGVGEVMLEDVGAIVDGLIGNLQEGAVPVHLQRIIERFESIIQLDLTPSLELALLRPADVVRLHELPSQMEEALQHLQGLKVLCVRHRGGGKLPLPLSALPASLTTLALKKAAHGEVAEAWPEWVAAVGQLTGLQVLDVAVPESTECSLPPDLLQALLALPRLAHLHITTHHEPQQLLGLTALAGRLRTLNINYTGPPTLPSQLLSQLRKGLGFNCRVQVWENVVLPSSGSFVEVSGGGGGGAEGLGGGGRRRRGVGVWRGVVRASSLGAVVAGGWWCGWVLGSALGGRQRPQRQQRQRKGTAGCS</sequence>
<feature type="compositionally biased region" description="Pro residues" evidence="2">
    <location>
        <begin position="281"/>
        <end position="290"/>
    </location>
</feature>
<gene>
    <name evidence="3" type="ORF">OEZ85_003821</name>
</gene>